<keyword evidence="1" id="KW-0808">Transferase</keyword>
<protein>
    <recommendedName>
        <fullName evidence="3">N-acetyltransferase domain-containing protein</fullName>
    </recommendedName>
</protein>
<sequence>MIVRVEPAVVSELDSIADLAARTFPLACPPGLPREAVDSFIAQHLSPVALGSHLDTPGHELLTARAPGGDIVGYALLLDGTEMDPTCAGQILHRPTVGVSKLYVDPRHHGSGVAVLVLDEITRRCSGRGVRSLWLATNVANVRARRFYDKQGFAERGVRTFDVGGVSNTDVVYEKDLGATAPVSD</sequence>
<evidence type="ECO:0000259" key="3">
    <source>
        <dbReference type="PROSITE" id="PS51186"/>
    </source>
</evidence>
<dbReference type="SUPFAM" id="SSF55729">
    <property type="entry name" value="Acyl-CoA N-acyltransferases (Nat)"/>
    <property type="match status" value="1"/>
</dbReference>
<dbReference type="PANTHER" id="PTHR43877">
    <property type="entry name" value="AMINOALKYLPHOSPHONATE N-ACETYLTRANSFERASE-RELATED-RELATED"/>
    <property type="match status" value="1"/>
</dbReference>
<evidence type="ECO:0000313" key="5">
    <source>
        <dbReference type="Proteomes" id="UP000244903"/>
    </source>
</evidence>
<evidence type="ECO:0000256" key="2">
    <source>
        <dbReference type="ARBA" id="ARBA00023315"/>
    </source>
</evidence>
<dbReference type="KEGG" id="dpc:A6048_08900"/>
<dbReference type="InterPro" id="IPR000182">
    <property type="entry name" value="GNAT_dom"/>
</dbReference>
<dbReference type="RefSeq" id="WP_107747506.1">
    <property type="nucleotide sequence ID" value="NZ_CP015453.1"/>
</dbReference>
<dbReference type="EMBL" id="CP015453">
    <property type="protein sequence ID" value="AWH95598.1"/>
    <property type="molecule type" value="Genomic_DNA"/>
</dbReference>
<dbReference type="Pfam" id="PF00583">
    <property type="entry name" value="Acetyltransf_1"/>
    <property type="match status" value="1"/>
</dbReference>
<gene>
    <name evidence="4" type="ORF">A6048_08900</name>
</gene>
<dbReference type="CDD" id="cd04301">
    <property type="entry name" value="NAT_SF"/>
    <property type="match status" value="1"/>
</dbReference>
<keyword evidence="2" id="KW-0012">Acyltransferase</keyword>
<dbReference type="PROSITE" id="PS51186">
    <property type="entry name" value="GNAT"/>
    <property type="match status" value="1"/>
</dbReference>
<dbReference type="PANTHER" id="PTHR43877:SF2">
    <property type="entry name" value="AMINOALKYLPHOSPHONATE N-ACETYLTRANSFERASE-RELATED"/>
    <property type="match status" value="1"/>
</dbReference>
<name>A0AAD0JPV4_9ACTN</name>
<keyword evidence="5" id="KW-1185">Reference proteome</keyword>
<reference evidence="4 5" key="1">
    <citation type="submission" date="2016-04" db="EMBL/GenBank/DDBJ databases">
        <title>Complete genome sequence of the haloalkaliphilic hydrocarbon-degrading bacterium Dietzia psychralcaliphila ILA-1T, isolated from a drain of a fish product-processing plant.</title>
        <authorList>
            <person name="Zhao J."/>
            <person name="Hu B."/>
            <person name="Geng S."/>
            <person name="Nie Y."/>
            <person name="Tang Y."/>
        </authorList>
    </citation>
    <scope>NUCLEOTIDE SEQUENCE [LARGE SCALE GENOMIC DNA]</scope>
    <source>
        <strain evidence="4 5">ILA-1</strain>
    </source>
</reference>
<evidence type="ECO:0000313" key="4">
    <source>
        <dbReference type="EMBL" id="AWH95598.1"/>
    </source>
</evidence>
<proteinExistence type="predicted"/>
<dbReference type="InterPro" id="IPR050832">
    <property type="entry name" value="Bact_Acetyltransf"/>
</dbReference>
<dbReference type="InterPro" id="IPR016181">
    <property type="entry name" value="Acyl_CoA_acyltransferase"/>
</dbReference>
<evidence type="ECO:0000256" key="1">
    <source>
        <dbReference type="ARBA" id="ARBA00022679"/>
    </source>
</evidence>
<accession>A0AAD0JPV4</accession>
<dbReference type="Proteomes" id="UP000244903">
    <property type="component" value="Chromosome"/>
</dbReference>
<dbReference type="Gene3D" id="3.40.630.30">
    <property type="match status" value="1"/>
</dbReference>
<dbReference type="GO" id="GO:0016747">
    <property type="term" value="F:acyltransferase activity, transferring groups other than amino-acyl groups"/>
    <property type="evidence" value="ECO:0007669"/>
    <property type="project" value="InterPro"/>
</dbReference>
<feature type="domain" description="N-acetyltransferase" evidence="3">
    <location>
        <begin position="3"/>
        <end position="178"/>
    </location>
</feature>
<dbReference type="AlphaFoldDB" id="A0AAD0JPV4"/>
<organism evidence="4 5">
    <name type="scientific">Dietzia psychralcaliphila</name>
    <dbReference type="NCBI Taxonomy" id="139021"/>
    <lineage>
        <taxon>Bacteria</taxon>
        <taxon>Bacillati</taxon>
        <taxon>Actinomycetota</taxon>
        <taxon>Actinomycetes</taxon>
        <taxon>Mycobacteriales</taxon>
        <taxon>Dietziaceae</taxon>
        <taxon>Dietzia</taxon>
    </lineage>
</organism>